<feature type="region of interest" description="Disordered" evidence="5">
    <location>
        <begin position="293"/>
        <end position="319"/>
    </location>
</feature>
<evidence type="ECO:0000256" key="5">
    <source>
        <dbReference type="SAM" id="MobiDB-lite"/>
    </source>
</evidence>
<organism evidence="6 7">
    <name type="scientific">Exophiala xenobiotica</name>
    <dbReference type="NCBI Taxonomy" id="348802"/>
    <lineage>
        <taxon>Eukaryota</taxon>
        <taxon>Fungi</taxon>
        <taxon>Dikarya</taxon>
        <taxon>Ascomycota</taxon>
        <taxon>Pezizomycotina</taxon>
        <taxon>Eurotiomycetes</taxon>
        <taxon>Chaetothyriomycetidae</taxon>
        <taxon>Chaetothyriales</taxon>
        <taxon>Herpotrichiellaceae</taxon>
        <taxon>Exophiala</taxon>
    </lineage>
</organism>
<dbReference type="OrthoDB" id="342730at2759"/>
<keyword evidence="1" id="KW-0479">Metal-binding</keyword>
<dbReference type="SUPFAM" id="SSF57850">
    <property type="entry name" value="RING/U-box"/>
    <property type="match status" value="1"/>
</dbReference>
<proteinExistence type="predicted"/>
<evidence type="ECO:0000313" key="6">
    <source>
        <dbReference type="EMBL" id="KIW55714.1"/>
    </source>
</evidence>
<sequence>MSSPSRSLEPQSTTNSLRQQLITLDREGQSLKLKRTDLEDQLQSLQKKISENITNIRQKMKELDRVLSSEQNAGQQLTFRNSVLNNDDLVGGLCARSQYDVALRIAVHAIANGRGSVDHHNKMAAALMTELAGDLSQIFEPIAIRVQQRNDNDDDDDIAVPSVVDAPSVSARSSSSLHEISVDKPANSRTVAPLKPLVPYRSPSIKSEDSFSHQSTLTQVSPNMYAPPTYTPNKTYGPANMFAPTSSAIQPGISPPTPSNGNGAATKVAGSATKSMMSRLDKSYPGLLESLTTTLPKKRPAPSAVAREPSPSPIERGGTPVKTVKRHKITKEPIMAPAFVEFMQKLQRLHQHGKSIAKDIKCSKCQQLRRDVRVLSCLHLYCHKCIVSLRNSAEKGDAVTGFRAFCVVQDCKASIAGKTSVVDPELIDFLGWYDTQTAALPTSAAQLHVLKYSLDRTPDDEDVKAKKMAVEKEISNARIRGELDLPVDLVKIARLARKPY</sequence>
<dbReference type="GeneID" id="25326352"/>
<keyword evidence="7" id="KW-1185">Reference proteome</keyword>
<evidence type="ECO:0000256" key="4">
    <source>
        <dbReference type="SAM" id="Coils"/>
    </source>
</evidence>
<dbReference type="CDD" id="cd16449">
    <property type="entry name" value="RING-HC"/>
    <property type="match status" value="1"/>
</dbReference>
<dbReference type="PROSITE" id="PS00518">
    <property type="entry name" value="ZF_RING_1"/>
    <property type="match status" value="1"/>
</dbReference>
<evidence type="ECO:0000256" key="1">
    <source>
        <dbReference type="ARBA" id="ARBA00022723"/>
    </source>
</evidence>
<feature type="compositionally biased region" description="Polar residues" evidence="5">
    <location>
        <begin position="212"/>
        <end position="222"/>
    </location>
</feature>
<dbReference type="EMBL" id="KN847319">
    <property type="protein sequence ID" value="KIW55714.1"/>
    <property type="molecule type" value="Genomic_DNA"/>
</dbReference>
<gene>
    <name evidence="6" type="ORF">PV05_04444</name>
</gene>
<evidence type="ECO:0000256" key="2">
    <source>
        <dbReference type="ARBA" id="ARBA00022771"/>
    </source>
</evidence>
<keyword evidence="4" id="KW-0175">Coiled coil</keyword>
<evidence type="ECO:0008006" key="8">
    <source>
        <dbReference type="Google" id="ProtNLM"/>
    </source>
</evidence>
<name>A0A0D2F6V5_9EURO</name>
<dbReference type="HOGENOM" id="CLU_529958_0_0_1"/>
<dbReference type="GO" id="GO:0008270">
    <property type="term" value="F:zinc ion binding"/>
    <property type="evidence" value="ECO:0007669"/>
    <property type="project" value="UniProtKB-KW"/>
</dbReference>
<dbReference type="Proteomes" id="UP000054342">
    <property type="component" value="Unassembled WGS sequence"/>
</dbReference>
<keyword evidence="2" id="KW-0863">Zinc-finger</keyword>
<keyword evidence="3" id="KW-0862">Zinc</keyword>
<evidence type="ECO:0000313" key="7">
    <source>
        <dbReference type="Proteomes" id="UP000054342"/>
    </source>
</evidence>
<protein>
    <recommendedName>
        <fullName evidence="8">RING-type domain-containing protein</fullName>
    </recommendedName>
</protein>
<reference evidence="6 7" key="1">
    <citation type="submission" date="2015-01" db="EMBL/GenBank/DDBJ databases">
        <title>The Genome Sequence of Exophiala xenobiotica CBS118157.</title>
        <authorList>
            <consortium name="The Broad Institute Genomics Platform"/>
            <person name="Cuomo C."/>
            <person name="de Hoog S."/>
            <person name="Gorbushina A."/>
            <person name="Stielow B."/>
            <person name="Teixiera M."/>
            <person name="Abouelleil A."/>
            <person name="Chapman S.B."/>
            <person name="Priest M."/>
            <person name="Young S.K."/>
            <person name="Wortman J."/>
            <person name="Nusbaum C."/>
            <person name="Birren B."/>
        </authorList>
    </citation>
    <scope>NUCLEOTIDE SEQUENCE [LARGE SCALE GENOMIC DNA]</scope>
    <source>
        <strain evidence="6 7">CBS 118157</strain>
    </source>
</reference>
<dbReference type="AlphaFoldDB" id="A0A0D2F6V5"/>
<evidence type="ECO:0000256" key="3">
    <source>
        <dbReference type="ARBA" id="ARBA00022833"/>
    </source>
</evidence>
<feature type="coiled-coil region" evidence="4">
    <location>
        <begin position="28"/>
        <end position="73"/>
    </location>
</feature>
<dbReference type="Gene3D" id="3.30.40.10">
    <property type="entry name" value="Zinc/RING finger domain, C3HC4 (zinc finger)"/>
    <property type="match status" value="1"/>
</dbReference>
<accession>A0A0D2F6V5</accession>
<dbReference type="InterPro" id="IPR013083">
    <property type="entry name" value="Znf_RING/FYVE/PHD"/>
</dbReference>
<dbReference type="InterPro" id="IPR017907">
    <property type="entry name" value="Znf_RING_CS"/>
</dbReference>
<dbReference type="RefSeq" id="XP_013316298.1">
    <property type="nucleotide sequence ID" value="XM_013460844.1"/>
</dbReference>
<feature type="region of interest" description="Disordered" evidence="5">
    <location>
        <begin position="205"/>
        <end position="226"/>
    </location>
</feature>